<evidence type="ECO:0008006" key="3">
    <source>
        <dbReference type="Google" id="ProtNLM"/>
    </source>
</evidence>
<dbReference type="EMBL" id="JARKIF010000033">
    <property type="protein sequence ID" value="KAJ7611202.1"/>
    <property type="molecule type" value="Genomic_DNA"/>
</dbReference>
<dbReference type="Gene3D" id="3.40.50.720">
    <property type="entry name" value="NAD(P)-binding Rossmann-like Domain"/>
    <property type="match status" value="1"/>
</dbReference>
<accession>A0AAD7B6B6</accession>
<organism evidence="1 2">
    <name type="scientific">Roridomyces roridus</name>
    <dbReference type="NCBI Taxonomy" id="1738132"/>
    <lineage>
        <taxon>Eukaryota</taxon>
        <taxon>Fungi</taxon>
        <taxon>Dikarya</taxon>
        <taxon>Basidiomycota</taxon>
        <taxon>Agaricomycotina</taxon>
        <taxon>Agaricomycetes</taxon>
        <taxon>Agaricomycetidae</taxon>
        <taxon>Agaricales</taxon>
        <taxon>Marasmiineae</taxon>
        <taxon>Mycenaceae</taxon>
        <taxon>Roridomyces</taxon>
    </lineage>
</organism>
<comment type="caution">
    <text evidence="1">The sequence shown here is derived from an EMBL/GenBank/DDBJ whole genome shotgun (WGS) entry which is preliminary data.</text>
</comment>
<gene>
    <name evidence="1" type="ORF">FB45DRAFT_1037537</name>
</gene>
<protein>
    <recommendedName>
        <fullName evidence="3">Alcohol dehydrogenase</fullName>
    </recommendedName>
</protein>
<name>A0AAD7B6B6_9AGAR</name>
<evidence type="ECO:0000313" key="2">
    <source>
        <dbReference type="Proteomes" id="UP001221142"/>
    </source>
</evidence>
<evidence type="ECO:0000313" key="1">
    <source>
        <dbReference type="EMBL" id="KAJ7611202.1"/>
    </source>
</evidence>
<dbReference type="Gene3D" id="3.90.180.10">
    <property type="entry name" value="Medium-chain alcohol dehydrogenases, catalytic domain"/>
    <property type="match status" value="1"/>
</dbReference>
<keyword evidence="2" id="KW-1185">Reference proteome</keyword>
<dbReference type="Proteomes" id="UP001221142">
    <property type="component" value="Unassembled WGS sequence"/>
</dbReference>
<proteinExistence type="predicted"/>
<reference evidence="1" key="1">
    <citation type="submission" date="2023-03" db="EMBL/GenBank/DDBJ databases">
        <title>Massive genome expansion in bonnet fungi (Mycena s.s.) driven by repeated elements and novel gene families across ecological guilds.</title>
        <authorList>
            <consortium name="Lawrence Berkeley National Laboratory"/>
            <person name="Harder C.B."/>
            <person name="Miyauchi S."/>
            <person name="Viragh M."/>
            <person name="Kuo A."/>
            <person name="Thoen E."/>
            <person name="Andreopoulos B."/>
            <person name="Lu D."/>
            <person name="Skrede I."/>
            <person name="Drula E."/>
            <person name="Henrissat B."/>
            <person name="Morin E."/>
            <person name="Kohler A."/>
            <person name="Barry K."/>
            <person name="LaButti K."/>
            <person name="Morin E."/>
            <person name="Salamov A."/>
            <person name="Lipzen A."/>
            <person name="Mereny Z."/>
            <person name="Hegedus B."/>
            <person name="Baldrian P."/>
            <person name="Stursova M."/>
            <person name="Weitz H."/>
            <person name="Taylor A."/>
            <person name="Grigoriev I.V."/>
            <person name="Nagy L.G."/>
            <person name="Martin F."/>
            <person name="Kauserud H."/>
        </authorList>
    </citation>
    <scope>NUCLEOTIDE SEQUENCE</scope>
    <source>
        <strain evidence="1">9284</strain>
    </source>
</reference>
<sequence>MYTRWLVAVELSTGLHPEPRTRWRATLNCSFEPESDFRTVWNGCSRDIQQKPLRAQGCGRWTVAVNFLVGISAENQVFNTLSMVGSGVQIHGSSYGPRSALVAALDLFSKEIIQAHVSEEPLENVNEIIEELRSSDLLGRKVVVARV</sequence>
<dbReference type="AlphaFoldDB" id="A0AAD7B6B6"/>